<dbReference type="PANTHER" id="PTHR33928:SF2">
    <property type="entry name" value="PECTATE LYASE SUPERFAMILY PROTEIN DOMAIN-CONTAINING PROTEIN-RELATED"/>
    <property type="match status" value="1"/>
</dbReference>
<dbReference type="GO" id="GO:0004650">
    <property type="term" value="F:polygalacturonase activity"/>
    <property type="evidence" value="ECO:0007669"/>
    <property type="project" value="InterPro"/>
</dbReference>
<evidence type="ECO:0000256" key="2">
    <source>
        <dbReference type="SAM" id="SignalP"/>
    </source>
</evidence>
<dbReference type="STRING" id="1229662.W3X9B6"/>
<name>W3X9B6_PESFW</name>
<dbReference type="CDD" id="cd23668">
    <property type="entry name" value="GH55_beta13glucanase-like"/>
    <property type="match status" value="1"/>
</dbReference>
<evidence type="ECO:0000313" key="4">
    <source>
        <dbReference type="EMBL" id="ETS81736.1"/>
    </source>
</evidence>
<dbReference type="InterPro" id="IPR011050">
    <property type="entry name" value="Pectin_lyase_fold/virulence"/>
</dbReference>
<proteinExistence type="predicted"/>
<dbReference type="FunFam" id="2.160.20.10:FF:000049">
    <property type="entry name" value="Putative exo-beta-1,3-glucanase"/>
    <property type="match status" value="1"/>
</dbReference>
<dbReference type="KEGG" id="pfy:PFICI_06738"/>
<evidence type="ECO:0000259" key="3">
    <source>
        <dbReference type="Pfam" id="PF12708"/>
    </source>
</evidence>
<dbReference type="EMBL" id="KI912112">
    <property type="protein sequence ID" value="ETS81736.1"/>
    <property type="molecule type" value="Genomic_DNA"/>
</dbReference>
<dbReference type="OrthoDB" id="1046782at2759"/>
<evidence type="ECO:0000313" key="5">
    <source>
        <dbReference type="Proteomes" id="UP000030651"/>
    </source>
</evidence>
<keyword evidence="2" id="KW-0732">Signal</keyword>
<dbReference type="InterPro" id="IPR012334">
    <property type="entry name" value="Pectin_lyas_fold"/>
</dbReference>
<accession>W3X9B6</accession>
<dbReference type="OMA" id="TIGTVEM"/>
<feature type="chain" id="PRO_5004834828" description="Rhamnogalacturonase A/B/Epimerase-like pectate lyase domain-containing protein" evidence="2">
    <location>
        <begin position="20"/>
        <end position="1386"/>
    </location>
</feature>
<organism evidence="4 5">
    <name type="scientific">Pestalotiopsis fici (strain W106-1 / CGMCC3.15140)</name>
    <dbReference type="NCBI Taxonomy" id="1229662"/>
    <lineage>
        <taxon>Eukaryota</taxon>
        <taxon>Fungi</taxon>
        <taxon>Dikarya</taxon>
        <taxon>Ascomycota</taxon>
        <taxon>Pezizomycotina</taxon>
        <taxon>Sordariomycetes</taxon>
        <taxon>Xylariomycetidae</taxon>
        <taxon>Amphisphaeriales</taxon>
        <taxon>Sporocadaceae</taxon>
        <taxon>Pestalotiopsis</taxon>
    </lineage>
</organism>
<feature type="domain" description="Rhamnogalacturonase A/B/Epimerase-like pectate lyase" evidence="3">
    <location>
        <begin position="232"/>
        <end position="450"/>
    </location>
</feature>
<feature type="region of interest" description="Disordered" evidence="1">
    <location>
        <begin position="61"/>
        <end position="85"/>
    </location>
</feature>
<dbReference type="Gene3D" id="2.160.20.10">
    <property type="entry name" value="Single-stranded right-handed beta-helix, Pectin lyase-like"/>
    <property type="match status" value="2"/>
</dbReference>
<reference evidence="5" key="1">
    <citation type="journal article" date="2015" name="BMC Genomics">
        <title>Genomic and transcriptomic analysis of the endophytic fungus Pestalotiopsis fici reveals its lifestyle and high potential for synthesis of natural products.</title>
        <authorList>
            <person name="Wang X."/>
            <person name="Zhang X."/>
            <person name="Liu L."/>
            <person name="Xiang M."/>
            <person name="Wang W."/>
            <person name="Sun X."/>
            <person name="Che Y."/>
            <person name="Guo L."/>
            <person name="Liu G."/>
            <person name="Guo L."/>
            <person name="Wang C."/>
            <person name="Yin W.B."/>
            <person name="Stadler M."/>
            <person name="Zhang X."/>
            <person name="Liu X."/>
        </authorList>
    </citation>
    <scope>NUCLEOTIDE SEQUENCE [LARGE SCALE GENOMIC DNA]</scope>
    <source>
        <strain evidence="5">W106-1 / CGMCC3.15140</strain>
    </source>
</reference>
<evidence type="ECO:0000256" key="1">
    <source>
        <dbReference type="SAM" id="MobiDB-lite"/>
    </source>
</evidence>
<sequence>MFLPLFSACLLALPLLASGSIDISAFIDDFLEQWKIDNPDLESDQLAQVIDTANTVKEAVLNPTQNKKRTSKHQSRAPYKPSHPHFRRQLANSTAISNSTLEEARALVLEAQKEANIRNRERFQNPRLNNYYDSFSTEAARVRRRADAEAFAVNSTVAAAAAMVAEADAATMKPVEYKSIPAYMLELSPSHGTESSESTGLSKRADSFWMEDIDHVGKVPFGGSENDDYVVFRNVKEYGAVGDGLTDDTEAINNAMKEGNRCGENCGGSTVKPVILYFPSGTYLVSSPIIAYYNTQMIGNANSLPIIKAAKSFVGLGVVSSDVYTGKNDGKDQWYINQNNFLRQLRNFVIDVTEADLTDCAGVHWQVAQATSIQNVKFYQSDSADKEHVGVFAENGSGGFMSDLQFFDGAVGIQCGNQQFTTRNMAFVGCRTAIDLLWDWGWTWKSLLISATEYAVKMSGDYRGGSIMFVDSTIINTPTGIYVTTPKGGTASEQFSITLDNIEYSSVGTMVNHETAGVSLAGGSGSIESWILGKVYDQNTPNGKYQSGGSLSALHPQTEELRGSTGFFEREKPQYADLDANTFMSAAITNSGRLNLGDGVTDDTFALAILFLLATRLGRPVYIPFGSYIVTQTVKIPTGARVVGECWAQIVARGAFFSDIDNPQVMIQVGEWGDAGVIEIQDLMLTTQGPTAGLVLMEWNVAQSKQGSAAMWDTHFRIGGAKGSQLQVANCPKLTGSVNPNCIAGAMMLHMTQVSSGYLENIWAWVADHDFDSGPDQTQIDIYVARGMLIESTGGPTWMYATASEHCILYQYQLYGAENVYMGMIQTESPYFLPQPQAPAPFKNQLANSPFPGDPDFSECTSDNPHCAAAWGIRIIGSTNVQILGAGLYNWFQEYTQPCVDSQDCQQRVANVIGSGNVWIYNLYTIGTVEMINLKDANPILSKDNTNTNEHPFTSIINAWLVASSGEGDLSVYDGTSDDDDYEEVVTDPNRSPCSAHYTSLDQIEENANRIPDYCYDNYLVDVELSVLNQALADYDDIVAGDYDSKFDTYERVTRQQVPASIDAYMAGAQASGNFRCTKNVAVFCCSDCTGPYGGCSSCDNSASCVDGQKTVDVDCPTVINDPYDIYSPSPGTITYIFTNEDKFYSEILDNYGVQRDWIKPGDRLAKLANGCQYQADPIECGKTANTWWHGYPIVDEITIPDPKEVISKSYDRSRALAIGIADSHRFAKYGIDLAGQSDLTDSVSLPALMMSSAVSNMRDVVKVADDAAEQERKEIIANFITGIFMLIPMAGELAGALGGATMKAIIGMAGELANVGLTIYEIIDSPGSALTTILGFAMGGGSIKPFRDAAKARRGMVQSEKDKLNPRTKVDLDRIDAARSACLRK</sequence>
<dbReference type="InterPro" id="IPR024535">
    <property type="entry name" value="RHGA/B-epi-like_pectate_lyase"/>
</dbReference>
<feature type="compositionally biased region" description="Basic residues" evidence="1">
    <location>
        <begin position="66"/>
        <end position="75"/>
    </location>
</feature>
<protein>
    <recommendedName>
        <fullName evidence="3">Rhamnogalacturonase A/B/Epimerase-like pectate lyase domain-containing protein</fullName>
    </recommendedName>
</protein>
<dbReference type="Pfam" id="PF12708">
    <property type="entry name" value="Pect-lyase_RHGA_epim"/>
    <property type="match status" value="1"/>
</dbReference>
<dbReference type="InterPro" id="IPR039279">
    <property type="entry name" value="QRT3-like"/>
</dbReference>
<feature type="signal peptide" evidence="2">
    <location>
        <begin position="1"/>
        <end position="19"/>
    </location>
</feature>
<dbReference type="InParanoid" id="W3X9B6"/>
<dbReference type="RefSeq" id="XP_007833510.1">
    <property type="nucleotide sequence ID" value="XM_007835319.1"/>
</dbReference>
<dbReference type="HOGENOM" id="CLU_002540_3_1_1"/>
<dbReference type="Proteomes" id="UP000030651">
    <property type="component" value="Unassembled WGS sequence"/>
</dbReference>
<keyword evidence="5" id="KW-1185">Reference proteome</keyword>
<dbReference type="GeneID" id="19271751"/>
<dbReference type="SUPFAM" id="SSF51126">
    <property type="entry name" value="Pectin lyase-like"/>
    <property type="match status" value="2"/>
</dbReference>
<dbReference type="eggNOG" id="ENOG502SK24">
    <property type="taxonomic scope" value="Eukaryota"/>
</dbReference>
<gene>
    <name evidence="4" type="ORF">PFICI_06738</name>
</gene>
<dbReference type="PANTHER" id="PTHR33928">
    <property type="entry name" value="POLYGALACTURONASE QRT3"/>
    <property type="match status" value="1"/>
</dbReference>